<evidence type="ECO:0000256" key="1">
    <source>
        <dbReference type="SAM" id="MobiDB-lite"/>
    </source>
</evidence>
<dbReference type="EMBL" id="ML121541">
    <property type="protein sequence ID" value="RPB24653.1"/>
    <property type="molecule type" value="Genomic_DNA"/>
</dbReference>
<evidence type="ECO:0000313" key="3">
    <source>
        <dbReference type="EMBL" id="RPB24653.1"/>
    </source>
</evidence>
<dbReference type="GO" id="GO:0000027">
    <property type="term" value="P:ribosomal large subunit assembly"/>
    <property type="evidence" value="ECO:0007669"/>
    <property type="project" value="TreeGrafter"/>
</dbReference>
<feature type="domain" description="Brix" evidence="2">
    <location>
        <begin position="38"/>
        <end position="359"/>
    </location>
</feature>
<dbReference type="STRING" id="1051890.A0A3N4LP15"/>
<dbReference type="Pfam" id="PF04427">
    <property type="entry name" value="Brix"/>
    <property type="match status" value="1"/>
</dbReference>
<proteinExistence type="predicted"/>
<feature type="compositionally biased region" description="Basic and acidic residues" evidence="1">
    <location>
        <begin position="374"/>
        <end position="427"/>
    </location>
</feature>
<dbReference type="PANTHER" id="PTHR12661:SF5">
    <property type="entry name" value="SUPPRESSOR OF SWI4 1 HOMOLOG"/>
    <property type="match status" value="1"/>
</dbReference>
<feature type="region of interest" description="Disordered" evidence="1">
    <location>
        <begin position="312"/>
        <end position="333"/>
    </location>
</feature>
<dbReference type="InParanoid" id="A0A3N4LP15"/>
<dbReference type="InterPro" id="IPR045112">
    <property type="entry name" value="PPAN-like"/>
</dbReference>
<name>A0A3N4LP15_9PEZI</name>
<feature type="region of interest" description="Disordered" evidence="1">
    <location>
        <begin position="1"/>
        <end position="25"/>
    </location>
</feature>
<dbReference type="PANTHER" id="PTHR12661">
    <property type="entry name" value="PETER PAN-RELATED"/>
    <property type="match status" value="1"/>
</dbReference>
<dbReference type="GO" id="GO:0019843">
    <property type="term" value="F:rRNA binding"/>
    <property type="evidence" value="ECO:0007669"/>
    <property type="project" value="InterPro"/>
</dbReference>
<dbReference type="FunCoup" id="A0A3N4LP15">
    <property type="interactions" value="850"/>
</dbReference>
<dbReference type="AlphaFoldDB" id="A0A3N4LP15"/>
<gene>
    <name evidence="3" type="ORF">L211DRAFT_867971</name>
</gene>
<dbReference type="SMART" id="SM00879">
    <property type="entry name" value="Brix"/>
    <property type="match status" value="1"/>
</dbReference>
<dbReference type="OrthoDB" id="10261452at2759"/>
<dbReference type="GO" id="GO:0030687">
    <property type="term" value="C:preribosome, large subunit precursor"/>
    <property type="evidence" value="ECO:0007669"/>
    <property type="project" value="TreeGrafter"/>
</dbReference>
<evidence type="ECO:0000313" key="4">
    <source>
        <dbReference type="Proteomes" id="UP000267821"/>
    </source>
</evidence>
<protein>
    <submittedName>
        <fullName evidence="3">Brix-domain-containing protein</fullName>
    </submittedName>
</protein>
<sequence length="470" mass="52536">MARRRTKKRTHNLHTAKPKTPTGEQPLHAALKDKIPKSMVIRIGAGEVGPSISQLVLDTRKMMEPHTAIRLKERKSNKLRDYTTMSGPLGVTQFLLFSRNPSSGSTTLRIARTPRGPTFHFRVKKYSLCKDIRRSMKRPKTPIGKEYLSPPLLVMNNFTTTPCAPGGRAPPHEALIISMFQSLFPAISAQHTPVSSIRRVMLLNRIPKASAANIPEDERSDSDYLIDLRHYSISTKALGLSKALKRLNAAEKIISNSSPSTTVGAKAKGGKGTVPNLGKLDDISEYMLDPSLAASGYTSESEIDDDAEVEVLSGSTKNPGKRKRTTNTTGGAEKHAVKLTEIGPRMTLELVKIEEGLADGKVLYHSFLEKTRKEEKELEERWRERKKVRDERRKVQEENVKRKKELEVTKGKRGKKEGEREGEKEGGNSDWDEIIDYVNSEDESGSDGAEEESGDEGEWDEMDEMDEEED</sequence>
<dbReference type="Proteomes" id="UP000267821">
    <property type="component" value="Unassembled WGS sequence"/>
</dbReference>
<organism evidence="3 4">
    <name type="scientific">Terfezia boudieri ATCC MYA-4762</name>
    <dbReference type="NCBI Taxonomy" id="1051890"/>
    <lineage>
        <taxon>Eukaryota</taxon>
        <taxon>Fungi</taxon>
        <taxon>Dikarya</taxon>
        <taxon>Ascomycota</taxon>
        <taxon>Pezizomycotina</taxon>
        <taxon>Pezizomycetes</taxon>
        <taxon>Pezizales</taxon>
        <taxon>Pezizaceae</taxon>
        <taxon>Terfezia</taxon>
    </lineage>
</organism>
<feature type="compositionally biased region" description="Basic residues" evidence="1">
    <location>
        <begin position="1"/>
        <end position="17"/>
    </location>
</feature>
<dbReference type="PROSITE" id="PS50833">
    <property type="entry name" value="BRIX"/>
    <property type="match status" value="1"/>
</dbReference>
<feature type="compositionally biased region" description="Acidic residues" evidence="1">
    <location>
        <begin position="430"/>
        <end position="470"/>
    </location>
</feature>
<feature type="region of interest" description="Disordered" evidence="1">
    <location>
        <begin position="374"/>
        <end position="470"/>
    </location>
</feature>
<keyword evidence="4" id="KW-1185">Reference proteome</keyword>
<accession>A0A3N4LP15</accession>
<dbReference type="GO" id="GO:0006364">
    <property type="term" value="P:rRNA processing"/>
    <property type="evidence" value="ECO:0007669"/>
    <property type="project" value="InterPro"/>
</dbReference>
<reference evidence="3 4" key="1">
    <citation type="journal article" date="2018" name="Nat. Ecol. Evol.">
        <title>Pezizomycetes genomes reveal the molecular basis of ectomycorrhizal truffle lifestyle.</title>
        <authorList>
            <person name="Murat C."/>
            <person name="Payen T."/>
            <person name="Noel B."/>
            <person name="Kuo A."/>
            <person name="Morin E."/>
            <person name="Chen J."/>
            <person name="Kohler A."/>
            <person name="Krizsan K."/>
            <person name="Balestrini R."/>
            <person name="Da Silva C."/>
            <person name="Montanini B."/>
            <person name="Hainaut M."/>
            <person name="Levati E."/>
            <person name="Barry K.W."/>
            <person name="Belfiori B."/>
            <person name="Cichocki N."/>
            <person name="Clum A."/>
            <person name="Dockter R.B."/>
            <person name="Fauchery L."/>
            <person name="Guy J."/>
            <person name="Iotti M."/>
            <person name="Le Tacon F."/>
            <person name="Lindquist E.A."/>
            <person name="Lipzen A."/>
            <person name="Malagnac F."/>
            <person name="Mello A."/>
            <person name="Molinier V."/>
            <person name="Miyauchi S."/>
            <person name="Poulain J."/>
            <person name="Riccioni C."/>
            <person name="Rubini A."/>
            <person name="Sitrit Y."/>
            <person name="Splivallo R."/>
            <person name="Traeger S."/>
            <person name="Wang M."/>
            <person name="Zifcakova L."/>
            <person name="Wipf D."/>
            <person name="Zambonelli A."/>
            <person name="Paolocci F."/>
            <person name="Nowrousian M."/>
            <person name="Ottonello S."/>
            <person name="Baldrian P."/>
            <person name="Spatafora J.W."/>
            <person name="Henrissat B."/>
            <person name="Nagy L.G."/>
            <person name="Aury J.M."/>
            <person name="Wincker P."/>
            <person name="Grigoriev I.V."/>
            <person name="Bonfante P."/>
            <person name="Martin F.M."/>
        </authorList>
    </citation>
    <scope>NUCLEOTIDE SEQUENCE [LARGE SCALE GENOMIC DNA]</scope>
    <source>
        <strain evidence="3 4">ATCC MYA-4762</strain>
    </source>
</reference>
<dbReference type="InterPro" id="IPR007109">
    <property type="entry name" value="Brix"/>
</dbReference>
<evidence type="ECO:0000259" key="2">
    <source>
        <dbReference type="PROSITE" id="PS50833"/>
    </source>
</evidence>